<evidence type="ECO:0000313" key="4">
    <source>
        <dbReference type="EMBL" id="HJC41062.1"/>
    </source>
</evidence>
<dbReference type="GO" id="GO:0042132">
    <property type="term" value="F:fructose 1,6-bisphosphate 1-phosphatase activity"/>
    <property type="evidence" value="ECO:0007669"/>
    <property type="project" value="InterPro"/>
</dbReference>
<reference evidence="4" key="1">
    <citation type="journal article" date="2021" name="PeerJ">
        <title>Extensive microbial diversity within the chicken gut microbiome revealed by metagenomics and culture.</title>
        <authorList>
            <person name="Gilroy R."/>
            <person name="Ravi A."/>
            <person name="Getino M."/>
            <person name="Pursley I."/>
            <person name="Horton D.L."/>
            <person name="Alikhan N.F."/>
            <person name="Baker D."/>
            <person name="Gharbi K."/>
            <person name="Hall N."/>
            <person name="Watson M."/>
            <person name="Adriaenssens E.M."/>
            <person name="Foster-Nyarko E."/>
            <person name="Jarju S."/>
            <person name="Secka A."/>
            <person name="Antonio M."/>
            <person name="Oren A."/>
            <person name="Chaudhuri R.R."/>
            <person name="La Ragione R."/>
            <person name="Hildebrand F."/>
            <person name="Pallen M.J."/>
        </authorList>
    </citation>
    <scope>NUCLEOTIDE SEQUENCE</scope>
    <source>
        <strain evidence="4">CHK186-1790</strain>
    </source>
</reference>
<sequence length="250" mass="28627">MKAKTVQAAPDLRYLQMLARQYPTVQAASSEIINLQTILNLPKGTEHFISDVHGEYEAFLHILNSASGVVREKVDALFATSVSKADRDQLATLIYYPEEKLSEVAAHTEDLEEWYRITLHRLIDVCRLVTSKYTRSKVRKALPKEYAYIIDELLNTNYEFHNKRDYYENIISTIIDIDRAEGFIVAVCNLIKRMVVDRLHMVGDMFDRGPRADIIMDALMDHHNVDIQWGNHDVLWMGAATGSRTLVATV</sequence>
<evidence type="ECO:0000256" key="2">
    <source>
        <dbReference type="ARBA" id="ARBA00023211"/>
    </source>
</evidence>
<evidence type="ECO:0000256" key="3">
    <source>
        <dbReference type="ARBA" id="ARBA00023277"/>
    </source>
</evidence>
<keyword evidence="1" id="KW-0378">Hydrolase</keyword>
<dbReference type="InterPro" id="IPR009164">
    <property type="entry name" value="FBPtase_class3"/>
</dbReference>
<keyword evidence="2" id="KW-0464">Manganese</keyword>
<protein>
    <submittedName>
        <fullName evidence="4">Fructose-1,6-bisphosphatase</fullName>
    </submittedName>
</protein>
<comment type="caution">
    <text evidence="4">The sequence shown here is derived from an EMBL/GenBank/DDBJ whole genome shotgun (WGS) entry which is preliminary data.</text>
</comment>
<dbReference type="Proteomes" id="UP000823882">
    <property type="component" value="Unassembled WGS sequence"/>
</dbReference>
<evidence type="ECO:0000256" key="1">
    <source>
        <dbReference type="ARBA" id="ARBA00022801"/>
    </source>
</evidence>
<dbReference type="InterPro" id="IPR029052">
    <property type="entry name" value="Metallo-depent_PP-like"/>
</dbReference>
<organism evidence="4 5">
    <name type="scientific">Candidatus Intestinimonas pullistercoris</name>
    <dbReference type="NCBI Taxonomy" id="2838623"/>
    <lineage>
        <taxon>Bacteria</taxon>
        <taxon>Bacillati</taxon>
        <taxon>Bacillota</taxon>
        <taxon>Clostridia</taxon>
        <taxon>Eubacteriales</taxon>
        <taxon>Intestinimonas</taxon>
    </lineage>
</organism>
<gene>
    <name evidence="4" type="ORF">H9701_05865</name>
</gene>
<dbReference type="SUPFAM" id="SSF56300">
    <property type="entry name" value="Metallo-dependent phosphatases"/>
    <property type="match status" value="1"/>
</dbReference>
<dbReference type="AlphaFoldDB" id="A0A9D2P002"/>
<dbReference type="EMBL" id="DWWJ01000104">
    <property type="protein sequence ID" value="HJC41062.1"/>
    <property type="molecule type" value="Genomic_DNA"/>
</dbReference>
<reference evidence="4" key="2">
    <citation type="submission" date="2021-04" db="EMBL/GenBank/DDBJ databases">
        <authorList>
            <person name="Gilroy R."/>
        </authorList>
    </citation>
    <scope>NUCLEOTIDE SEQUENCE</scope>
    <source>
        <strain evidence="4">CHK186-1790</strain>
    </source>
</reference>
<accession>A0A9D2P002</accession>
<dbReference type="Pfam" id="PF06874">
    <property type="entry name" value="FBPase_2"/>
    <property type="match status" value="1"/>
</dbReference>
<feature type="non-terminal residue" evidence="4">
    <location>
        <position position="250"/>
    </location>
</feature>
<evidence type="ECO:0000313" key="5">
    <source>
        <dbReference type="Proteomes" id="UP000823882"/>
    </source>
</evidence>
<proteinExistence type="predicted"/>
<dbReference type="GO" id="GO:0006094">
    <property type="term" value="P:gluconeogenesis"/>
    <property type="evidence" value="ECO:0007669"/>
    <property type="project" value="InterPro"/>
</dbReference>
<keyword evidence="3" id="KW-0119">Carbohydrate metabolism</keyword>
<dbReference type="Gene3D" id="3.60.21.10">
    <property type="match status" value="1"/>
</dbReference>
<name>A0A9D2P002_9FIRM</name>